<gene>
    <name evidence="3" type="ORF">DL764_003470</name>
</gene>
<organism evidence="3 4">
    <name type="scientific">Monosporascus ibericus</name>
    <dbReference type="NCBI Taxonomy" id="155417"/>
    <lineage>
        <taxon>Eukaryota</taxon>
        <taxon>Fungi</taxon>
        <taxon>Dikarya</taxon>
        <taxon>Ascomycota</taxon>
        <taxon>Pezizomycotina</taxon>
        <taxon>Sordariomycetes</taxon>
        <taxon>Xylariomycetidae</taxon>
        <taxon>Xylariales</taxon>
        <taxon>Xylariales incertae sedis</taxon>
        <taxon>Monosporascus</taxon>
    </lineage>
</organism>
<comment type="caution">
    <text evidence="3">The sequence shown here is derived from an EMBL/GenBank/DDBJ whole genome shotgun (WGS) entry which is preliminary data.</text>
</comment>
<evidence type="ECO:0000313" key="4">
    <source>
        <dbReference type="Proteomes" id="UP000293360"/>
    </source>
</evidence>
<dbReference type="EMBL" id="QJNU01000147">
    <property type="protein sequence ID" value="RYP05966.1"/>
    <property type="molecule type" value="Genomic_DNA"/>
</dbReference>
<keyword evidence="2" id="KW-1133">Transmembrane helix</keyword>
<feature type="region of interest" description="Disordered" evidence="1">
    <location>
        <begin position="89"/>
        <end position="170"/>
    </location>
</feature>
<sequence>MPLVDLQQPQNLRGTALDLLPQHPRLIYGFTFAVLGLLSFFALSFARGRRRKAPPEPLPISVVSTAINQQQLWLSEKSRGVSNQYAAMAANHPPERSTGKIKVDGNPYLAHDSPSEKQPGDLYQTDGVKVDGVPLGWHVDGKEPWKSKSRPPPPPPLTPPTLTGGSFPFEDRRLSDAVSAMGDLDMSFIHQPNPDYTSPLDSSPSAVDTKQTTPTTPRRKSYTKIIPIGSPHAATDGELEHGMSPFSPSSFPSSSPILPLAPHASFEPKEIDVKGEIISLTDDSGAGWKRHTRVYGGGVCLACMASGGQHGGFYGQNVRPEERR</sequence>
<protein>
    <submittedName>
        <fullName evidence="3">Uncharacterized protein</fullName>
    </submittedName>
</protein>
<dbReference type="STRING" id="155417.A0A4Q4TGH2"/>
<proteinExistence type="predicted"/>
<evidence type="ECO:0000256" key="2">
    <source>
        <dbReference type="SAM" id="Phobius"/>
    </source>
</evidence>
<keyword evidence="2" id="KW-0812">Transmembrane</keyword>
<accession>A0A4Q4TGH2</accession>
<evidence type="ECO:0000256" key="1">
    <source>
        <dbReference type="SAM" id="MobiDB-lite"/>
    </source>
</evidence>
<feature type="compositionally biased region" description="Polar residues" evidence="1">
    <location>
        <begin position="194"/>
        <end position="208"/>
    </location>
</feature>
<dbReference type="OrthoDB" id="5235700at2759"/>
<dbReference type="AlphaFoldDB" id="A0A4Q4TGH2"/>
<evidence type="ECO:0000313" key="3">
    <source>
        <dbReference type="EMBL" id="RYP05966.1"/>
    </source>
</evidence>
<reference evidence="3 4" key="1">
    <citation type="submission" date="2018-06" db="EMBL/GenBank/DDBJ databases">
        <title>Complete Genomes of Monosporascus.</title>
        <authorList>
            <person name="Robinson A.J."/>
            <person name="Natvig D.O."/>
        </authorList>
    </citation>
    <scope>NUCLEOTIDE SEQUENCE [LARGE SCALE GENOMIC DNA]</scope>
    <source>
        <strain evidence="3 4">CBS 110550</strain>
    </source>
</reference>
<dbReference type="Proteomes" id="UP000293360">
    <property type="component" value="Unassembled WGS sequence"/>
</dbReference>
<keyword evidence="2" id="KW-0472">Membrane</keyword>
<name>A0A4Q4TGH2_9PEZI</name>
<feature type="compositionally biased region" description="Pro residues" evidence="1">
    <location>
        <begin position="150"/>
        <end position="159"/>
    </location>
</feature>
<keyword evidence="4" id="KW-1185">Reference proteome</keyword>
<feature type="transmembrane region" description="Helical" evidence="2">
    <location>
        <begin position="26"/>
        <end position="46"/>
    </location>
</feature>
<feature type="compositionally biased region" description="Basic and acidic residues" evidence="1">
    <location>
        <begin position="93"/>
        <end position="103"/>
    </location>
</feature>
<feature type="region of interest" description="Disordered" evidence="1">
    <location>
        <begin position="189"/>
        <end position="219"/>
    </location>
</feature>